<dbReference type="EMBL" id="JAGSYN010000057">
    <property type="protein sequence ID" value="KAG7664933.1"/>
    <property type="molecule type" value="Genomic_DNA"/>
</dbReference>
<dbReference type="OrthoDB" id="4088353at2759"/>
<reference evidence="2 3" key="1">
    <citation type="journal article" date="2021" name="DNA Res.">
        <title>Genome analysis of Candida subhashii reveals its hybrid nature and dual mitochondrial genome conformations.</title>
        <authorList>
            <person name="Mixao V."/>
            <person name="Hegedusova E."/>
            <person name="Saus E."/>
            <person name="Pryszcz L.P."/>
            <person name="Cillingova A."/>
            <person name="Nosek J."/>
            <person name="Gabaldon T."/>
        </authorList>
    </citation>
    <scope>NUCLEOTIDE SEQUENCE [LARGE SCALE GENOMIC DNA]</scope>
    <source>
        <strain evidence="2 3">CBS 10753</strain>
    </source>
</reference>
<proteinExistence type="predicted"/>
<evidence type="ECO:0000256" key="1">
    <source>
        <dbReference type="SAM" id="MobiDB-lite"/>
    </source>
</evidence>
<evidence type="ECO:0000313" key="3">
    <source>
        <dbReference type="Proteomes" id="UP000694255"/>
    </source>
</evidence>
<gene>
    <name evidence="2" type="ORF">J8A68_001519</name>
</gene>
<dbReference type="GeneID" id="73468320"/>
<protein>
    <submittedName>
        <fullName evidence="2">Uncharacterized protein</fullName>
    </submittedName>
</protein>
<evidence type="ECO:0000313" key="2">
    <source>
        <dbReference type="EMBL" id="KAG7664933.1"/>
    </source>
</evidence>
<sequence length="530" mass="59638">MAVNIAHPPSYNSTINFINPIVIPSNNNNNNKNSSGHSKKPIHLHNLKQCIKPVLTRTTSKKQLNVKKSFNIHSIKSGKHNQTSHPLNLNQIEDQDSDIDDDDNIDEYTFDSCSDDLSFVSQSSNSSLNSPNEILSAYERKQPCNTSNDIFSYHSFNNDHYSYMSPRSSSVISIPSNRSSSLSTLSSTSTLDSLSTLPTLATTRQSSVCCVIPSSPSCSPVTNEQLPTCISAPLSKSTSTDCLQQILKKSSPSKNKPSLYSNLTSSIKNWKTKFSHNKDNFVRIFMESPRLTDDKLPVTLMPREIHHKHDYPSPNDANILPSQELVTFNDNSIDPNVPTWLEPHCKPTFKNRDQRINSEFLRMYAHDYNARVKTNTLPANPTQEELVRLIHSTPSLRQFHYQYNMYRVSNMSRDKLWTNVILPPRSDETPSLGIDGSCYIYASSDTSDEDSGDDKSKQDSNIPEKESYSLIRRSGKYLPWDSNMTKSSIRPAGILPHGKCEFNGEAPNSGVTRTQFTVKGWCNPRWVDSS</sequence>
<comment type="caution">
    <text evidence="2">The sequence shown here is derived from an EMBL/GenBank/DDBJ whole genome shotgun (WGS) entry which is preliminary data.</text>
</comment>
<accession>A0A8J5QN09</accession>
<dbReference type="AlphaFoldDB" id="A0A8J5QN09"/>
<feature type="compositionally biased region" description="Basic and acidic residues" evidence="1">
    <location>
        <begin position="453"/>
        <end position="466"/>
    </location>
</feature>
<dbReference type="Proteomes" id="UP000694255">
    <property type="component" value="Unassembled WGS sequence"/>
</dbReference>
<organism evidence="2 3">
    <name type="scientific">[Candida] subhashii</name>
    <dbReference type="NCBI Taxonomy" id="561895"/>
    <lineage>
        <taxon>Eukaryota</taxon>
        <taxon>Fungi</taxon>
        <taxon>Dikarya</taxon>
        <taxon>Ascomycota</taxon>
        <taxon>Saccharomycotina</taxon>
        <taxon>Pichiomycetes</taxon>
        <taxon>Debaryomycetaceae</taxon>
        <taxon>Spathaspora</taxon>
    </lineage>
</organism>
<dbReference type="RefSeq" id="XP_049265165.1">
    <property type="nucleotide sequence ID" value="XM_049405180.1"/>
</dbReference>
<name>A0A8J5QN09_9ASCO</name>
<feature type="region of interest" description="Disordered" evidence="1">
    <location>
        <begin position="444"/>
        <end position="466"/>
    </location>
</feature>
<keyword evidence="3" id="KW-1185">Reference proteome</keyword>